<gene>
    <name evidence="1" type="ORF">SAMN04488128_103376</name>
</gene>
<dbReference type="OrthoDB" id="669280at2"/>
<keyword evidence="2" id="KW-1185">Reference proteome</keyword>
<dbReference type="Proteomes" id="UP000190367">
    <property type="component" value="Unassembled WGS sequence"/>
</dbReference>
<protein>
    <submittedName>
        <fullName evidence="1">Uncharacterized protein</fullName>
    </submittedName>
</protein>
<dbReference type="EMBL" id="FUWZ01000003">
    <property type="protein sequence ID" value="SKA30923.1"/>
    <property type="molecule type" value="Genomic_DNA"/>
</dbReference>
<accession>A0A1T4SRY1</accession>
<name>A0A1T4SRY1_9BACT</name>
<evidence type="ECO:0000313" key="2">
    <source>
        <dbReference type="Proteomes" id="UP000190367"/>
    </source>
</evidence>
<organism evidence="1 2">
    <name type="scientific">Chitinophaga eiseniae</name>
    <dbReference type="NCBI Taxonomy" id="634771"/>
    <lineage>
        <taxon>Bacteria</taxon>
        <taxon>Pseudomonadati</taxon>
        <taxon>Bacteroidota</taxon>
        <taxon>Chitinophagia</taxon>
        <taxon>Chitinophagales</taxon>
        <taxon>Chitinophagaceae</taxon>
        <taxon>Chitinophaga</taxon>
    </lineage>
</organism>
<dbReference type="RefSeq" id="WP_078670737.1">
    <property type="nucleotide sequence ID" value="NZ_FUWZ01000003.1"/>
</dbReference>
<dbReference type="AlphaFoldDB" id="A0A1T4SRY1"/>
<sequence length="125" mass="14883">MKDKLEELRAQHESRKCLLKVLEDENIHFKLKLARILSTDFDRRELGRLEYFQSRFLKMDEQVALLRHEISEQQGILASVPASGSLKEATESEQMIDSRFTMVQQHFDMLDKDFRHYLRQAFPQV</sequence>
<reference evidence="2" key="1">
    <citation type="submission" date="2017-02" db="EMBL/GenBank/DDBJ databases">
        <authorList>
            <person name="Varghese N."/>
            <person name="Submissions S."/>
        </authorList>
    </citation>
    <scope>NUCLEOTIDE SEQUENCE [LARGE SCALE GENOMIC DNA]</scope>
    <source>
        <strain evidence="2">DSM 22224</strain>
    </source>
</reference>
<proteinExistence type="predicted"/>
<evidence type="ECO:0000313" key="1">
    <source>
        <dbReference type="EMBL" id="SKA30923.1"/>
    </source>
</evidence>